<accession>A0A533I6S0</accession>
<proteinExistence type="predicted"/>
<dbReference type="Proteomes" id="UP000315344">
    <property type="component" value="Unassembled WGS sequence"/>
</dbReference>
<reference evidence="1 2" key="1">
    <citation type="journal article" date="2017" name="Nat. Commun.">
        <title>In situ click chemistry generation of cyclooxygenase-2 inhibitors.</title>
        <authorList>
            <person name="Bhardwaj A."/>
            <person name="Kaur J."/>
            <person name="Wuest M."/>
            <person name="Wuest F."/>
        </authorList>
    </citation>
    <scope>NUCLEOTIDE SEQUENCE [LARGE SCALE GENOMIC DNA]</scope>
    <source>
        <strain evidence="1">S2_012_000_R3_94</strain>
    </source>
</reference>
<dbReference type="InterPro" id="IPR021719">
    <property type="entry name" value="Prot_inh_I78"/>
</dbReference>
<dbReference type="Gene3D" id="3.30.10.10">
    <property type="entry name" value="Trypsin Inhibitor V, subunit A"/>
    <property type="match status" value="1"/>
</dbReference>
<protein>
    <recommendedName>
        <fullName evidence="3">Peptidase inhibitor I78 family protein</fullName>
    </recommendedName>
</protein>
<comment type="caution">
    <text evidence="1">The sequence shown here is derived from an EMBL/GenBank/DDBJ whole genome shotgun (WGS) entry which is preliminary data.</text>
</comment>
<evidence type="ECO:0008006" key="3">
    <source>
        <dbReference type="Google" id="ProtNLM"/>
    </source>
</evidence>
<evidence type="ECO:0000313" key="2">
    <source>
        <dbReference type="Proteomes" id="UP000315344"/>
    </source>
</evidence>
<dbReference type="EMBL" id="VAFL01000011">
    <property type="protein sequence ID" value="TKW65740.1"/>
    <property type="molecule type" value="Genomic_DNA"/>
</dbReference>
<sequence>MIGRNIGQFTLPPGLAHRIVQPGATLSEDFNPARLNVFVDDKGWIQQVECR</sequence>
<name>A0A533I6S0_PARDE</name>
<evidence type="ECO:0000313" key="1">
    <source>
        <dbReference type="EMBL" id="TKW65740.1"/>
    </source>
</evidence>
<gene>
    <name evidence="1" type="ORF">DI616_14040</name>
</gene>
<dbReference type="AlphaFoldDB" id="A0A533I6S0"/>
<dbReference type="Pfam" id="PF11720">
    <property type="entry name" value="Inhibitor_I78"/>
    <property type="match status" value="1"/>
</dbReference>
<organism evidence="1 2">
    <name type="scientific">Paracoccus denitrificans</name>
    <dbReference type="NCBI Taxonomy" id="266"/>
    <lineage>
        <taxon>Bacteria</taxon>
        <taxon>Pseudomonadati</taxon>
        <taxon>Pseudomonadota</taxon>
        <taxon>Alphaproteobacteria</taxon>
        <taxon>Rhodobacterales</taxon>
        <taxon>Paracoccaceae</taxon>
        <taxon>Paracoccus</taxon>
    </lineage>
</organism>